<dbReference type="EMBL" id="ML736885">
    <property type="protein sequence ID" value="KAE8397632.1"/>
    <property type="molecule type" value="Genomic_DNA"/>
</dbReference>
<evidence type="ECO:0000313" key="2">
    <source>
        <dbReference type="Proteomes" id="UP000325579"/>
    </source>
</evidence>
<protein>
    <submittedName>
        <fullName evidence="1">Uncharacterized protein</fullName>
    </submittedName>
</protein>
<organism evidence="1 2">
    <name type="scientific">Aspergillus pseudonomiae</name>
    <dbReference type="NCBI Taxonomy" id="1506151"/>
    <lineage>
        <taxon>Eukaryota</taxon>
        <taxon>Fungi</taxon>
        <taxon>Dikarya</taxon>
        <taxon>Ascomycota</taxon>
        <taxon>Pezizomycotina</taxon>
        <taxon>Eurotiomycetes</taxon>
        <taxon>Eurotiomycetidae</taxon>
        <taxon>Eurotiales</taxon>
        <taxon>Aspergillaceae</taxon>
        <taxon>Aspergillus</taxon>
        <taxon>Aspergillus subgen. Circumdati</taxon>
    </lineage>
</organism>
<reference evidence="1 2" key="1">
    <citation type="submission" date="2019-04" db="EMBL/GenBank/DDBJ databases">
        <authorList>
            <consortium name="DOE Joint Genome Institute"/>
            <person name="Mondo S."/>
            <person name="Kjaerbolling I."/>
            <person name="Vesth T."/>
            <person name="Frisvad J.C."/>
            <person name="Nybo J.L."/>
            <person name="Theobald S."/>
            <person name="Kildgaard S."/>
            <person name="Isbrandt T."/>
            <person name="Kuo A."/>
            <person name="Sato A."/>
            <person name="Lyhne E.K."/>
            <person name="Kogle M.E."/>
            <person name="Wiebenga A."/>
            <person name="Kun R.S."/>
            <person name="Lubbers R.J."/>
            <person name="Makela M.R."/>
            <person name="Barry K."/>
            <person name="Chovatia M."/>
            <person name="Clum A."/>
            <person name="Daum C."/>
            <person name="Haridas S."/>
            <person name="He G."/>
            <person name="LaButti K."/>
            <person name="Lipzen A."/>
            <person name="Riley R."/>
            <person name="Salamov A."/>
            <person name="Simmons B.A."/>
            <person name="Magnuson J.K."/>
            <person name="Henrissat B."/>
            <person name="Mortensen U.H."/>
            <person name="Larsen T.O."/>
            <person name="Devries R.P."/>
            <person name="Grigoriev I.V."/>
            <person name="Machida M."/>
            <person name="Baker S.E."/>
            <person name="Andersen M.R."/>
            <person name="Cantor M.N."/>
            <person name="Hua S.X."/>
        </authorList>
    </citation>
    <scope>NUCLEOTIDE SEQUENCE [LARGE SCALE GENOMIC DNA]</scope>
    <source>
        <strain evidence="1 2">CBS 119388</strain>
    </source>
</reference>
<dbReference type="AlphaFoldDB" id="A0A5N6HJ09"/>
<dbReference type="Proteomes" id="UP000325579">
    <property type="component" value="Unassembled WGS sequence"/>
</dbReference>
<gene>
    <name evidence="1" type="ORF">BDV37DRAFT_265209</name>
</gene>
<accession>A0A5N6HJ09</accession>
<dbReference type="GeneID" id="43668448"/>
<evidence type="ECO:0000313" key="1">
    <source>
        <dbReference type="EMBL" id="KAE8397632.1"/>
    </source>
</evidence>
<dbReference type="RefSeq" id="XP_031934951.1">
    <property type="nucleotide sequence ID" value="XM_032083757.1"/>
</dbReference>
<accession>A0A5N7CTY4</accession>
<proteinExistence type="predicted"/>
<keyword evidence="2" id="KW-1185">Reference proteome</keyword>
<name>A0A5N6HJ09_9EURO</name>
<sequence length="78" mass="9075">MLIFIYHWMAGGKVPTTRTWYLFRVLVSFLGAGLFRLHHIAHINEVPLTHYTTNQNNVITVIPKYRFLLSASVDIRCT</sequence>